<dbReference type="GeneTree" id="ENSGT00390000015960"/>
<protein>
    <recommendedName>
        <fullName evidence="8">UPAR/Ly6 domain-containing protein</fullName>
    </recommendedName>
</protein>
<sequence>GGRPKHLVLPAPYSTSSHLSIPPVLPGTQVSGLPAHLVTVFGSGNRIRCYDCNPDGPCTEIVRTCEEGERCGFLEQRLNQEEQVKFPGNPTVTLIHHHPTCVAAHRCEQEETELVGGVSYTTHSSCCHGDLCNGAATTMIPSIALATLVAITLAWILPGLWGG</sequence>
<dbReference type="GO" id="GO:0095500">
    <property type="term" value="P:acetylcholine receptor signaling pathway"/>
    <property type="evidence" value="ECO:0007669"/>
    <property type="project" value="TreeGrafter"/>
</dbReference>
<reference evidence="10" key="1">
    <citation type="submission" date="2018-12" db="EMBL/GenBank/DDBJ databases">
        <authorList>
            <person name="Yazar S."/>
        </authorList>
    </citation>
    <scope>NUCLEOTIDE SEQUENCE [LARGE SCALE GENOMIC DNA]</scope>
</reference>
<dbReference type="PANTHER" id="PTHR32286">
    <property type="entry name" value="LYMPHOCYTE ANTIGEN 6 COMPLEX LOCUS PROTEIN G6F"/>
    <property type="match status" value="1"/>
</dbReference>
<keyword evidence="5" id="KW-1015">Disulfide bond</keyword>
<dbReference type="PANTHER" id="PTHR32286:SF9">
    <property type="entry name" value="LYMPHOCYTE ANTIGEN 6 COMPLEX LOCUS PROTEIN G6D"/>
    <property type="match status" value="1"/>
</dbReference>
<evidence type="ECO:0000256" key="1">
    <source>
        <dbReference type="ARBA" id="ARBA00004236"/>
    </source>
</evidence>
<name>A0A4X2JU45_VOMUR</name>
<keyword evidence="7" id="KW-0812">Transmembrane</keyword>
<dbReference type="SUPFAM" id="SSF57302">
    <property type="entry name" value="Snake toxin-like"/>
    <property type="match status" value="1"/>
</dbReference>
<gene>
    <name evidence="9" type="primary">LY6G6D</name>
</gene>
<dbReference type="Proteomes" id="UP000314987">
    <property type="component" value="Unassembled WGS sequence"/>
</dbReference>
<reference evidence="9" key="2">
    <citation type="submission" date="2025-08" db="UniProtKB">
        <authorList>
            <consortium name="Ensembl"/>
        </authorList>
    </citation>
    <scope>IDENTIFICATION</scope>
</reference>
<keyword evidence="4 7" id="KW-0472">Membrane</keyword>
<organism evidence="9 10">
    <name type="scientific">Vombatus ursinus</name>
    <name type="common">Common wombat</name>
    <dbReference type="NCBI Taxonomy" id="29139"/>
    <lineage>
        <taxon>Eukaryota</taxon>
        <taxon>Metazoa</taxon>
        <taxon>Chordata</taxon>
        <taxon>Craniata</taxon>
        <taxon>Vertebrata</taxon>
        <taxon>Euteleostomi</taxon>
        <taxon>Mammalia</taxon>
        <taxon>Metatheria</taxon>
        <taxon>Diprotodontia</taxon>
        <taxon>Vombatidae</taxon>
        <taxon>Vombatus</taxon>
    </lineage>
</organism>
<dbReference type="Pfam" id="PF00021">
    <property type="entry name" value="UPAR_LY6"/>
    <property type="match status" value="1"/>
</dbReference>
<evidence type="ECO:0000256" key="2">
    <source>
        <dbReference type="ARBA" id="ARBA00022475"/>
    </source>
</evidence>
<evidence type="ECO:0000256" key="3">
    <source>
        <dbReference type="ARBA" id="ARBA00022729"/>
    </source>
</evidence>
<feature type="transmembrane region" description="Helical" evidence="7">
    <location>
        <begin position="143"/>
        <end position="161"/>
    </location>
</feature>
<dbReference type="GO" id="GO:0009897">
    <property type="term" value="C:external side of plasma membrane"/>
    <property type="evidence" value="ECO:0007669"/>
    <property type="project" value="TreeGrafter"/>
</dbReference>
<evidence type="ECO:0000313" key="10">
    <source>
        <dbReference type="Proteomes" id="UP000314987"/>
    </source>
</evidence>
<dbReference type="STRING" id="29139.ENSVURP00010003078"/>
<reference evidence="9" key="3">
    <citation type="submission" date="2025-09" db="UniProtKB">
        <authorList>
            <consortium name="Ensembl"/>
        </authorList>
    </citation>
    <scope>IDENTIFICATION</scope>
</reference>
<dbReference type="AlphaFoldDB" id="A0A4X2JU45"/>
<keyword evidence="2" id="KW-1003">Cell membrane</keyword>
<dbReference type="InterPro" id="IPR026524">
    <property type="entry name" value="LY6G6d/LY6G6f"/>
</dbReference>
<evidence type="ECO:0000256" key="7">
    <source>
        <dbReference type="SAM" id="Phobius"/>
    </source>
</evidence>
<evidence type="ECO:0000256" key="4">
    <source>
        <dbReference type="ARBA" id="ARBA00023136"/>
    </source>
</evidence>
<accession>A0A4X2JU45</accession>
<keyword evidence="3" id="KW-0732">Signal</keyword>
<dbReference type="InterPro" id="IPR045860">
    <property type="entry name" value="Snake_toxin-like_sf"/>
</dbReference>
<keyword evidence="7" id="KW-1133">Transmembrane helix</keyword>
<evidence type="ECO:0000256" key="6">
    <source>
        <dbReference type="ARBA" id="ARBA00023180"/>
    </source>
</evidence>
<evidence type="ECO:0000313" key="9">
    <source>
        <dbReference type="Ensembl" id="ENSVURP00010003078.1"/>
    </source>
</evidence>
<comment type="subcellular location">
    <subcellularLocation>
        <location evidence="1">Cell membrane</location>
    </subcellularLocation>
</comment>
<evidence type="ECO:0000259" key="8">
    <source>
        <dbReference type="Pfam" id="PF00021"/>
    </source>
</evidence>
<proteinExistence type="predicted"/>
<evidence type="ECO:0000256" key="5">
    <source>
        <dbReference type="ARBA" id="ARBA00023157"/>
    </source>
</evidence>
<dbReference type="InterPro" id="IPR016054">
    <property type="entry name" value="LY6_UPA_recep-like"/>
</dbReference>
<dbReference type="GO" id="GO:0045202">
    <property type="term" value="C:synapse"/>
    <property type="evidence" value="ECO:0007669"/>
    <property type="project" value="GOC"/>
</dbReference>
<keyword evidence="10" id="KW-1185">Reference proteome</keyword>
<dbReference type="GO" id="GO:0030550">
    <property type="term" value="F:acetylcholine receptor inhibitor activity"/>
    <property type="evidence" value="ECO:0007669"/>
    <property type="project" value="TreeGrafter"/>
</dbReference>
<dbReference type="Gene3D" id="2.10.60.10">
    <property type="entry name" value="CD59"/>
    <property type="match status" value="1"/>
</dbReference>
<feature type="domain" description="UPAR/Ly6" evidence="8">
    <location>
        <begin position="46"/>
        <end position="134"/>
    </location>
</feature>
<dbReference type="Ensembl" id="ENSVURT00010003491.1">
    <property type="protein sequence ID" value="ENSVURP00010003078.1"/>
    <property type="gene ID" value="ENSVURG00010002491.1"/>
</dbReference>
<keyword evidence="6" id="KW-0325">Glycoprotein</keyword>